<dbReference type="RefSeq" id="WP_346248648.1">
    <property type="nucleotide sequence ID" value="NZ_JBDIZK010000015.1"/>
</dbReference>
<reference evidence="2 3" key="1">
    <citation type="submission" date="2024-05" db="EMBL/GenBank/DDBJ databases">
        <title>Sphingomonas sp. HF-S3 16S ribosomal RNA gene Genome sequencing and assembly.</title>
        <authorList>
            <person name="Lee H."/>
        </authorList>
    </citation>
    <scope>NUCLEOTIDE SEQUENCE [LARGE SCALE GENOMIC DNA]</scope>
    <source>
        <strain evidence="2 3">HF-S3</strain>
    </source>
</reference>
<evidence type="ECO:0000313" key="2">
    <source>
        <dbReference type="EMBL" id="MEN3749603.1"/>
    </source>
</evidence>
<feature type="signal peptide" evidence="1">
    <location>
        <begin position="1"/>
        <end position="27"/>
    </location>
</feature>
<gene>
    <name evidence="2" type="ORF">TPR58_20690</name>
</gene>
<organism evidence="2 3">
    <name type="scientific">Sphingomonas rustica</name>
    <dbReference type="NCBI Taxonomy" id="3103142"/>
    <lineage>
        <taxon>Bacteria</taxon>
        <taxon>Pseudomonadati</taxon>
        <taxon>Pseudomonadota</taxon>
        <taxon>Alphaproteobacteria</taxon>
        <taxon>Sphingomonadales</taxon>
        <taxon>Sphingomonadaceae</taxon>
        <taxon>Sphingomonas</taxon>
    </lineage>
</organism>
<feature type="chain" id="PRO_5045334564" evidence="1">
    <location>
        <begin position="28"/>
        <end position="184"/>
    </location>
</feature>
<keyword evidence="3" id="KW-1185">Reference proteome</keyword>
<evidence type="ECO:0000313" key="3">
    <source>
        <dbReference type="Proteomes" id="UP001427805"/>
    </source>
</evidence>
<proteinExistence type="predicted"/>
<sequence length="184" mass="19066">MRLIVFAVSAVSALFAAQFAVPVPAAAAQKLSSAALDCVRDTAPAALRASIAEGARQGTDDAWDAAEAKLQPTVDACATRFAVPAEQRGAYTTFGGVSIVMPELAARIRRAGLDPAIADRVIGAGPGKPAPDTSEQAMGLLVERVIKAYQQSGNQSLGTETAALLGLYSANAVSYWYLRSQLGE</sequence>
<name>A0ABV0BDH0_9SPHN</name>
<accession>A0ABV0BDH0</accession>
<dbReference type="Proteomes" id="UP001427805">
    <property type="component" value="Unassembled WGS sequence"/>
</dbReference>
<protein>
    <submittedName>
        <fullName evidence="2">Uncharacterized protein</fullName>
    </submittedName>
</protein>
<evidence type="ECO:0000256" key="1">
    <source>
        <dbReference type="SAM" id="SignalP"/>
    </source>
</evidence>
<comment type="caution">
    <text evidence="2">The sequence shown here is derived from an EMBL/GenBank/DDBJ whole genome shotgun (WGS) entry which is preliminary data.</text>
</comment>
<keyword evidence="1" id="KW-0732">Signal</keyword>
<dbReference type="EMBL" id="JBDIZK010000015">
    <property type="protein sequence ID" value="MEN3749603.1"/>
    <property type="molecule type" value="Genomic_DNA"/>
</dbReference>